<evidence type="ECO:0000313" key="2">
    <source>
        <dbReference type="Proteomes" id="UP001054945"/>
    </source>
</evidence>
<dbReference type="AlphaFoldDB" id="A0AAV4T1U1"/>
<gene>
    <name evidence="1" type="ORF">CEXT_346051</name>
</gene>
<evidence type="ECO:0000313" key="1">
    <source>
        <dbReference type="EMBL" id="GIY39221.1"/>
    </source>
</evidence>
<keyword evidence="2" id="KW-1185">Reference proteome</keyword>
<sequence>MKPKQKAAIQRKKISAKALTHKESDAAAPNRWAWPFWKSLGYLRFTYLLRKRTEDDTNKSAVLNGKICMPLKDLVDTLKLMEKFCLVHEQKKKQKSIACNSLFIYYLTFSLFLPPSRQPFLSPWFESTTNNNNSNNKREWKLFPYTIRHNSKRWEEIKKKKQKKTEELFPPVTLSAEKYSFLFAQRYFRACWKGVPGNRGGGILR</sequence>
<reference evidence="1 2" key="1">
    <citation type="submission" date="2021-06" db="EMBL/GenBank/DDBJ databases">
        <title>Caerostris extrusa draft genome.</title>
        <authorList>
            <person name="Kono N."/>
            <person name="Arakawa K."/>
        </authorList>
    </citation>
    <scope>NUCLEOTIDE SEQUENCE [LARGE SCALE GENOMIC DNA]</scope>
</reference>
<accession>A0AAV4T1U1</accession>
<dbReference type="EMBL" id="BPLR01010430">
    <property type="protein sequence ID" value="GIY39221.1"/>
    <property type="molecule type" value="Genomic_DNA"/>
</dbReference>
<comment type="caution">
    <text evidence="1">The sequence shown here is derived from an EMBL/GenBank/DDBJ whole genome shotgun (WGS) entry which is preliminary data.</text>
</comment>
<proteinExistence type="predicted"/>
<dbReference type="Proteomes" id="UP001054945">
    <property type="component" value="Unassembled WGS sequence"/>
</dbReference>
<name>A0AAV4T1U1_CAEEX</name>
<organism evidence="1 2">
    <name type="scientific">Caerostris extrusa</name>
    <name type="common">Bark spider</name>
    <name type="synonym">Caerostris bankana</name>
    <dbReference type="NCBI Taxonomy" id="172846"/>
    <lineage>
        <taxon>Eukaryota</taxon>
        <taxon>Metazoa</taxon>
        <taxon>Ecdysozoa</taxon>
        <taxon>Arthropoda</taxon>
        <taxon>Chelicerata</taxon>
        <taxon>Arachnida</taxon>
        <taxon>Araneae</taxon>
        <taxon>Araneomorphae</taxon>
        <taxon>Entelegynae</taxon>
        <taxon>Araneoidea</taxon>
        <taxon>Araneidae</taxon>
        <taxon>Caerostris</taxon>
    </lineage>
</organism>
<protein>
    <submittedName>
        <fullName evidence="1">Uncharacterized protein</fullName>
    </submittedName>
</protein>